<keyword evidence="2" id="KW-1185">Reference proteome</keyword>
<dbReference type="EMBL" id="JAERKB010000001">
    <property type="protein sequence ID" value="MBS0967727.1"/>
    <property type="molecule type" value="Genomic_DNA"/>
</dbReference>
<dbReference type="RefSeq" id="WP_212588747.1">
    <property type="nucleotide sequence ID" value="NZ_JAERKB010000001.1"/>
</dbReference>
<proteinExistence type="predicted"/>
<gene>
    <name evidence="1" type="ORF">JK232_02360</name>
</gene>
<reference evidence="1 2" key="1">
    <citation type="submission" date="2020-12" db="EMBL/GenBank/DDBJ databases">
        <authorList>
            <person name="Mcmullen J.G."/>
        </authorList>
    </citation>
    <scope>NUCLEOTIDE SEQUENCE [LARGE SCALE GENOMIC DNA]</scope>
    <source>
        <strain evidence="1 2">JGM97</strain>
    </source>
</reference>
<name>A0ABS5JCP8_9GAMM</name>
<reference evidence="2" key="2">
    <citation type="submission" date="2023-07" db="EMBL/GenBank/DDBJ databases">
        <title>Genome-inferred correspondence between phylogeny and metabolic traits in the wild Drosophila gut microbiome.</title>
        <authorList>
            <person name="Bueno E."/>
            <person name="Blow F."/>
            <person name="Douglas A.E."/>
        </authorList>
    </citation>
    <scope>NUCLEOTIDE SEQUENCE [LARGE SCALE GENOMIC DNA]</scope>
    <source>
        <strain evidence="2">JGM97</strain>
    </source>
</reference>
<evidence type="ECO:0000313" key="2">
    <source>
        <dbReference type="Proteomes" id="UP000680634"/>
    </source>
</evidence>
<dbReference type="Proteomes" id="UP000680634">
    <property type="component" value="Unassembled WGS sequence"/>
</dbReference>
<sequence>MDEKIENKKFFEWFVHEYDGEASFEEVAPIWEAAWRAARQAGNQEES</sequence>
<evidence type="ECO:0008006" key="3">
    <source>
        <dbReference type="Google" id="ProtNLM"/>
    </source>
</evidence>
<accession>A0ABS5JCP8</accession>
<evidence type="ECO:0000313" key="1">
    <source>
        <dbReference type="EMBL" id="MBS0967727.1"/>
    </source>
</evidence>
<protein>
    <recommendedName>
        <fullName evidence="3">YozE SAM-like domain-containing protein</fullName>
    </recommendedName>
</protein>
<comment type="caution">
    <text evidence="1">The sequence shown here is derived from an EMBL/GenBank/DDBJ whole genome shotgun (WGS) entry which is preliminary data.</text>
</comment>
<organism evidence="1 2">
    <name type="scientific">Nissabacter archeti</name>
    <dbReference type="NCBI Taxonomy" id="1917880"/>
    <lineage>
        <taxon>Bacteria</taxon>
        <taxon>Pseudomonadati</taxon>
        <taxon>Pseudomonadota</taxon>
        <taxon>Gammaproteobacteria</taxon>
        <taxon>Enterobacterales</taxon>
        <taxon>Yersiniaceae</taxon>
        <taxon>Nissabacter</taxon>
    </lineage>
</organism>